<gene>
    <name evidence="3" type="ORF">P2W56_09450</name>
</gene>
<name>A0AB38XUG7_CORAY</name>
<evidence type="ECO:0000313" key="4">
    <source>
        <dbReference type="Proteomes" id="UP001220238"/>
    </source>
</evidence>
<evidence type="ECO:0000313" key="3">
    <source>
        <dbReference type="EMBL" id="WET43636.1"/>
    </source>
</evidence>
<accession>A0AB38XUG7</accession>
<feature type="binding site" evidence="1">
    <location>
        <begin position="33"/>
        <end position="40"/>
    </location>
    <ligand>
        <name>ATP</name>
        <dbReference type="ChEBI" id="CHEBI:30616"/>
    </ligand>
</feature>
<dbReference type="AlphaFoldDB" id="A0AB38XUG7"/>
<dbReference type="RefSeq" id="WP_168168146.1">
    <property type="nucleotide sequence ID" value="NZ_CP046975.1"/>
</dbReference>
<evidence type="ECO:0000256" key="1">
    <source>
        <dbReference type="PROSITE-ProRule" id="PRU00289"/>
    </source>
</evidence>
<feature type="domain" description="FtsK" evidence="2">
    <location>
        <begin position="16"/>
        <end position="203"/>
    </location>
</feature>
<sequence length="269" mass="30271">MTDTGAPLWWAQDEDGHLVCFDPYASYHTFIAGITRSGKSKGSQSILIQLAKHSDIQVVGIDPAFGLLRPWWEYSGRPQDFVLGTSEASLKAAIALVNAVVAEMESRMANLGRREKIDDFSVSQPIIFCVLEEYSGLIESMTAWDKKQAASFTGAVGRLLREGAKVGIRVFTILQRAEAKTLHDRSQYGRRISYAQDNTDSIKMMFDQVEPEVVARMIALQPGRGVLREIGKPDFTWFQSPDMDYDEYYDRIGRYVFDQHTPLVGESDE</sequence>
<dbReference type="GeneID" id="92768596"/>
<dbReference type="EMBL" id="CP120206">
    <property type="protein sequence ID" value="WET43636.1"/>
    <property type="molecule type" value="Genomic_DNA"/>
</dbReference>
<organism evidence="3 4">
    <name type="scientific">Corynebacterium amycolatum</name>
    <dbReference type="NCBI Taxonomy" id="43765"/>
    <lineage>
        <taxon>Bacteria</taxon>
        <taxon>Bacillati</taxon>
        <taxon>Actinomycetota</taxon>
        <taxon>Actinomycetes</taxon>
        <taxon>Mycobacteriales</taxon>
        <taxon>Corynebacteriaceae</taxon>
        <taxon>Corynebacterium</taxon>
    </lineage>
</organism>
<dbReference type="InterPro" id="IPR027417">
    <property type="entry name" value="P-loop_NTPase"/>
</dbReference>
<proteinExistence type="predicted"/>
<reference evidence="3" key="1">
    <citation type="submission" date="2023-03" db="EMBL/GenBank/DDBJ databases">
        <title>Corynebacterium amycolatum SB-1.</title>
        <authorList>
            <person name="Jo H."/>
        </authorList>
    </citation>
    <scope>NUCLEOTIDE SEQUENCE</scope>
    <source>
        <strain evidence="3">SB-1</strain>
    </source>
</reference>
<dbReference type="Proteomes" id="UP001220238">
    <property type="component" value="Chromosome"/>
</dbReference>
<keyword evidence="1" id="KW-0547">Nucleotide-binding</keyword>
<dbReference type="PROSITE" id="PS50901">
    <property type="entry name" value="FTSK"/>
    <property type="match status" value="1"/>
</dbReference>
<dbReference type="SUPFAM" id="SSF52540">
    <property type="entry name" value="P-loop containing nucleoside triphosphate hydrolases"/>
    <property type="match status" value="1"/>
</dbReference>
<dbReference type="InterPro" id="IPR002543">
    <property type="entry name" value="FtsK_dom"/>
</dbReference>
<protein>
    <submittedName>
        <fullName evidence="3">FtsK/SpoIIIE domain-containing protein</fullName>
    </submittedName>
</protein>
<keyword evidence="1" id="KW-0067">ATP-binding</keyword>
<dbReference type="Pfam" id="PF01580">
    <property type="entry name" value="FtsK_SpoIIIE"/>
    <property type="match status" value="1"/>
</dbReference>
<evidence type="ECO:0000259" key="2">
    <source>
        <dbReference type="PROSITE" id="PS50901"/>
    </source>
</evidence>
<dbReference type="Gene3D" id="3.40.50.300">
    <property type="entry name" value="P-loop containing nucleotide triphosphate hydrolases"/>
    <property type="match status" value="1"/>
</dbReference>
<dbReference type="GO" id="GO:0005524">
    <property type="term" value="F:ATP binding"/>
    <property type="evidence" value="ECO:0007669"/>
    <property type="project" value="UniProtKB-UniRule"/>
</dbReference>
<dbReference type="GO" id="GO:0003677">
    <property type="term" value="F:DNA binding"/>
    <property type="evidence" value="ECO:0007669"/>
    <property type="project" value="InterPro"/>
</dbReference>